<proteinExistence type="predicted"/>
<sequence>MYFMKYLLAMDHNINIVRQHQSLKSLGGRFWVCSRQLEVEVEVSRSSPRMPPPECSCKHSSSHEPPTPTKLSKQPPSCLRLVELFHGVRRGDSRESGAICSVQEGSGSAAELNGPTGQEPGLLGVNWNLPVRGVEKSRQAHTSSLHVVSGPVVQVPALAASCRKSPPAPSEKWM</sequence>
<keyword evidence="3" id="KW-1185">Reference proteome</keyword>
<evidence type="ECO:0000313" key="3">
    <source>
        <dbReference type="Proteomes" id="UP001174934"/>
    </source>
</evidence>
<dbReference type="AlphaFoldDB" id="A0AA39XAP2"/>
<accession>A0AA39XAP2</accession>
<evidence type="ECO:0000256" key="1">
    <source>
        <dbReference type="SAM" id="MobiDB-lite"/>
    </source>
</evidence>
<reference evidence="2" key="1">
    <citation type="submission" date="2023-06" db="EMBL/GenBank/DDBJ databases">
        <title>Genome-scale phylogeny and comparative genomics of the fungal order Sordariales.</title>
        <authorList>
            <consortium name="Lawrence Berkeley National Laboratory"/>
            <person name="Hensen N."/>
            <person name="Bonometti L."/>
            <person name="Westerberg I."/>
            <person name="Brannstrom I.O."/>
            <person name="Guillou S."/>
            <person name="Cros-Aarteil S."/>
            <person name="Calhoun S."/>
            <person name="Haridas S."/>
            <person name="Kuo A."/>
            <person name="Mondo S."/>
            <person name="Pangilinan J."/>
            <person name="Riley R."/>
            <person name="LaButti K."/>
            <person name="Andreopoulos B."/>
            <person name="Lipzen A."/>
            <person name="Chen C."/>
            <person name="Yanf M."/>
            <person name="Daum C."/>
            <person name="Ng V."/>
            <person name="Clum A."/>
            <person name="Steindorff A."/>
            <person name="Ohm R."/>
            <person name="Martin F."/>
            <person name="Silar P."/>
            <person name="Natvig D."/>
            <person name="Lalanne C."/>
            <person name="Gautier V."/>
            <person name="Ament-velasquez S.L."/>
            <person name="Kruys A."/>
            <person name="Hutchinson M.I."/>
            <person name="Powell A.J."/>
            <person name="Barry K."/>
            <person name="Miller A.N."/>
            <person name="Grigoriev I.V."/>
            <person name="Debuchy R."/>
            <person name="Gladieux P."/>
            <person name="Thoren M.H."/>
            <person name="Johannesson H."/>
        </authorList>
    </citation>
    <scope>NUCLEOTIDE SEQUENCE</scope>
    <source>
        <strain evidence="2">SMH3391-2</strain>
    </source>
</reference>
<dbReference type="EMBL" id="JAULSR010000002">
    <property type="protein sequence ID" value="KAK0630451.1"/>
    <property type="molecule type" value="Genomic_DNA"/>
</dbReference>
<protein>
    <submittedName>
        <fullName evidence="2">Uncharacterized protein</fullName>
    </submittedName>
</protein>
<feature type="region of interest" description="Disordered" evidence="1">
    <location>
        <begin position="42"/>
        <end position="74"/>
    </location>
</feature>
<dbReference type="Proteomes" id="UP001174934">
    <property type="component" value="Unassembled WGS sequence"/>
</dbReference>
<name>A0AA39XAP2_9PEZI</name>
<comment type="caution">
    <text evidence="2">The sequence shown here is derived from an EMBL/GenBank/DDBJ whole genome shotgun (WGS) entry which is preliminary data.</text>
</comment>
<organism evidence="2 3">
    <name type="scientific">Bombardia bombarda</name>
    <dbReference type="NCBI Taxonomy" id="252184"/>
    <lineage>
        <taxon>Eukaryota</taxon>
        <taxon>Fungi</taxon>
        <taxon>Dikarya</taxon>
        <taxon>Ascomycota</taxon>
        <taxon>Pezizomycotina</taxon>
        <taxon>Sordariomycetes</taxon>
        <taxon>Sordariomycetidae</taxon>
        <taxon>Sordariales</taxon>
        <taxon>Lasiosphaeriaceae</taxon>
        <taxon>Bombardia</taxon>
    </lineage>
</organism>
<gene>
    <name evidence="2" type="ORF">B0T17DRAFT_506922</name>
</gene>
<evidence type="ECO:0000313" key="2">
    <source>
        <dbReference type="EMBL" id="KAK0630451.1"/>
    </source>
</evidence>